<keyword evidence="8" id="KW-0732">Signal</keyword>
<dbReference type="OrthoDB" id="2542103at2759"/>
<dbReference type="GO" id="GO:0004601">
    <property type="term" value="F:peroxidase activity"/>
    <property type="evidence" value="ECO:0007669"/>
    <property type="project" value="UniProtKB-KW"/>
</dbReference>
<keyword evidence="5" id="KW-0560">Oxidoreductase</keyword>
<feature type="domain" description="Heme haloperoxidase family profile" evidence="9">
    <location>
        <begin position="48"/>
        <end position="280"/>
    </location>
</feature>
<gene>
    <name evidence="10" type="ORF">JAAARDRAFT_544016</name>
</gene>
<dbReference type="InterPro" id="IPR036851">
    <property type="entry name" value="Chloroperoxidase-like_sf"/>
</dbReference>
<dbReference type="PROSITE" id="PS51405">
    <property type="entry name" value="HEME_HALOPEROXIDASE"/>
    <property type="match status" value="1"/>
</dbReference>
<evidence type="ECO:0000256" key="7">
    <source>
        <dbReference type="ARBA" id="ARBA00025795"/>
    </source>
</evidence>
<evidence type="ECO:0000256" key="5">
    <source>
        <dbReference type="ARBA" id="ARBA00023002"/>
    </source>
</evidence>
<dbReference type="HOGENOM" id="CLU_029871_0_0_1"/>
<organism evidence="10 11">
    <name type="scientific">Jaapia argillacea MUCL 33604</name>
    <dbReference type="NCBI Taxonomy" id="933084"/>
    <lineage>
        <taxon>Eukaryota</taxon>
        <taxon>Fungi</taxon>
        <taxon>Dikarya</taxon>
        <taxon>Basidiomycota</taxon>
        <taxon>Agaricomycotina</taxon>
        <taxon>Agaricomycetes</taxon>
        <taxon>Agaricomycetidae</taxon>
        <taxon>Jaapiales</taxon>
        <taxon>Jaapiaceae</taxon>
        <taxon>Jaapia</taxon>
    </lineage>
</organism>
<dbReference type="SUPFAM" id="SSF47571">
    <property type="entry name" value="Cloroperoxidase"/>
    <property type="match status" value="1"/>
</dbReference>
<evidence type="ECO:0000259" key="9">
    <source>
        <dbReference type="PROSITE" id="PS51405"/>
    </source>
</evidence>
<reference evidence="11" key="1">
    <citation type="journal article" date="2014" name="Proc. Natl. Acad. Sci. U.S.A.">
        <title>Extensive sampling of basidiomycete genomes demonstrates inadequacy of the white-rot/brown-rot paradigm for wood decay fungi.</title>
        <authorList>
            <person name="Riley R."/>
            <person name="Salamov A.A."/>
            <person name="Brown D.W."/>
            <person name="Nagy L.G."/>
            <person name="Floudas D."/>
            <person name="Held B.W."/>
            <person name="Levasseur A."/>
            <person name="Lombard V."/>
            <person name="Morin E."/>
            <person name="Otillar R."/>
            <person name="Lindquist E.A."/>
            <person name="Sun H."/>
            <person name="LaButti K.M."/>
            <person name="Schmutz J."/>
            <person name="Jabbour D."/>
            <person name="Luo H."/>
            <person name="Baker S.E."/>
            <person name="Pisabarro A.G."/>
            <person name="Walton J.D."/>
            <person name="Blanchette R.A."/>
            <person name="Henrissat B."/>
            <person name="Martin F."/>
            <person name="Cullen D."/>
            <person name="Hibbett D.S."/>
            <person name="Grigoriev I.V."/>
        </authorList>
    </citation>
    <scope>NUCLEOTIDE SEQUENCE [LARGE SCALE GENOMIC DNA]</scope>
    <source>
        <strain evidence="11">MUCL 33604</strain>
    </source>
</reference>
<dbReference type="Pfam" id="PF01328">
    <property type="entry name" value="Peroxidase_2"/>
    <property type="match status" value="1"/>
</dbReference>
<dbReference type="InterPro" id="IPR000028">
    <property type="entry name" value="Chloroperoxidase"/>
</dbReference>
<evidence type="ECO:0000256" key="8">
    <source>
        <dbReference type="SAM" id="SignalP"/>
    </source>
</evidence>
<dbReference type="Proteomes" id="UP000027265">
    <property type="component" value="Unassembled WGS sequence"/>
</dbReference>
<proteinExistence type="inferred from homology"/>
<accession>A0A067PAZ7</accession>
<dbReference type="EMBL" id="KL197753">
    <property type="protein sequence ID" value="KDQ50980.1"/>
    <property type="molecule type" value="Genomic_DNA"/>
</dbReference>
<name>A0A067PAZ7_9AGAM</name>
<evidence type="ECO:0000313" key="11">
    <source>
        <dbReference type="Proteomes" id="UP000027265"/>
    </source>
</evidence>
<dbReference type="PANTHER" id="PTHR33577:SF16">
    <property type="entry name" value="HEME HALOPEROXIDASE FAMILY PROFILE DOMAIN-CONTAINING PROTEIN"/>
    <property type="match status" value="1"/>
</dbReference>
<evidence type="ECO:0000256" key="1">
    <source>
        <dbReference type="ARBA" id="ARBA00001970"/>
    </source>
</evidence>
<comment type="similarity">
    <text evidence="7">Belongs to the chloroperoxidase family.</text>
</comment>
<feature type="signal peptide" evidence="8">
    <location>
        <begin position="1"/>
        <end position="17"/>
    </location>
</feature>
<evidence type="ECO:0000313" key="10">
    <source>
        <dbReference type="EMBL" id="KDQ50980.1"/>
    </source>
</evidence>
<comment type="cofactor">
    <cofactor evidence="1">
        <name>heme b</name>
        <dbReference type="ChEBI" id="CHEBI:60344"/>
    </cofactor>
</comment>
<keyword evidence="11" id="KW-1185">Reference proteome</keyword>
<evidence type="ECO:0000256" key="3">
    <source>
        <dbReference type="ARBA" id="ARBA00022617"/>
    </source>
</evidence>
<protein>
    <recommendedName>
        <fullName evidence="9">Heme haloperoxidase family profile domain-containing protein</fullName>
    </recommendedName>
</protein>
<dbReference type="GO" id="GO:0046872">
    <property type="term" value="F:metal ion binding"/>
    <property type="evidence" value="ECO:0007669"/>
    <property type="project" value="UniProtKB-KW"/>
</dbReference>
<keyword evidence="4" id="KW-0479">Metal-binding</keyword>
<evidence type="ECO:0000256" key="6">
    <source>
        <dbReference type="ARBA" id="ARBA00023004"/>
    </source>
</evidence>
<keyword evidence="2" id="KW-0575">Peroxidase</keyword>
<feature type="chain" id="PRO_5001642995" description="Heme haloperoxidase family profile domain-containing protein" evidence="8">
    <location>
        <begin position="18"/>
        <end position="361"/>
    </location>
</feature>
<evidence type="ECO:0000256" key="2">
    <source>
        <dbReference type="ARBA" id="ARBA00022559"/>
    </source>
</evidence>
<sequence>MHFRIALLLASVANAFAYPAYEAAWAEGQLITFPPPLPNTGSILIPDAAHPYMPPGPSDQRGPCPGLNTMANHGYLPRNGIVSAADIINGAQEAFNVDYNFSVALASFALLSRGNVLLDRVSLGLESPLVPPLPGNIDGTPGGLGKHGRFEGDVSMTREDFALGDNVHFQQDLYNNLLTYVANYSDGHIVSERVFQEYRFARFVDSYLRNPNLTFHVGRHGFGYGEAGFTLNFFPNAKEGNLTVPVMTSFFQHETFPQGWFRRATRFTFDGVINAADVVETPHPVPAGAKNASGVYVPDGESYTDTICGLYLNLAGENVPAVLLNTTGMLRQNVDTLIRGVYNIFEPLNCTLVEPSGPAGV</sequence>
<dbReference type="AlphaFoldDB" id="A0A067PAZ7"/>
<dbReference type="InParanoid" id="A0A067PAZ7"/>
<keyword evidence="3" id="KW-0349">Heme</keyword>
<keyword evidence="6" id="KW-0408">Iron</keyword>
<dbReference type="Gene3D" id="1.10.489.10">
    <property type="entry name" value="Chloroperoxidase-like"/>
    <property type="match status" value="1"/>
</dbReference>
<evidence type="ECO:0000256" key="4">
    <source>
        <dbReference type="ARBA" id="ARBA00022723"/>
    </source>
</evidence>
<dbReference type="PANTHER" id="PTHR33577">
    <property type="entry name" value="STERIGMATOCYSTIN BIOSYNTHESIS PEROXIDASE STCC-RELATED"/>
    <property type="match status" value="1"/>
</dbReference>